<dbReference type="GO" id="GO:0009423">
    <property type="term" value="P:chorismate biosynthetic process"/>
    <property type="evidence" value="ECO:0007669"/>
    <property type="project" value="UniProtKB-UniPathway"/>
</dbReference>
<sequence length="310" mass="33552">MVLHRCAVLGQPIAHSLSPVLHNAAYMALGVEDWEYTRAEVGEQDLPAFLAGLDDTWVGLSLTMPLKRTIIPYGKLRNRWARQLKVANTAVMHYDETVRSIDLYNTDVYGIACAFQHALYEQGTVPKRNSTMLILGNGNTAASAVAAAVMMGCVDQVIVAARHVEKTETLRELVAVQSNTMKPLQSIALSDAAQAMAQADLIVNTIPGLGADVVAQQFMELNLSAKPDALLLDVVYAPRVTQLMNAFSQADGTSISGIEMLIYQAIAQVLLMTGVDPSFNADDVQSGQPNVLGMLENAMRTALEEALQHE</sequence>
<dbReference type="SUPFAM" id="SSF53223">
    <property type="entry name" value="Aminoacid dehydrogenase-like, N-terminal domain"/>
    <property type="match status" value="1"/>
</dbReference>
<dbReference type="Pfam" id="PF08501">
    <property type="entry name" value="Shikimate_dh_N"/>
    <property type="match status" value="1"/>
</dbReference>
<evidence type="ECO:0000259" key="5">
    <source>
        <dbReference type="Pfam" id="PF01488"/>
    </source>
</evidence>
<comment type="pathway">
    <text evidence="1">Metabolic intermediate biosynthesis; chorismate biosynthesis; chorismate from D-erythrose 4-phosphate and phosphoenolpyruvate: step 4/7.</text>
</comment>
<dbReference type="GO" id="GO:0050661">
    <property type="term" value="F:NADP binding"/>
    <property type="evidence" value="ECO:0007669"/>
    <property type="project" value="TreeGrafter"/>
</dbReference>
<proteinExistence type="predicted"/>
<dbReference type="GO" id="GO:0019632">
    <property type="term" value="P:shikimate metabolic process"/>
    <property type="evidence" value="ECO:0007669"/>
    <property type="project" value="TreeGrafter"/>
</dbReference>
<dbReference type="GO" id="GO:0009073">
    <property type="term" value="P:aromatic amino acid family biosynthetic process"/>
    <property type="evidence" value="ECO:0007669"/>
    <property type="project" value="UniProtKB-KW"/>
</dbReference>
<dbReference type="InterPro" id="IPR046346">
    <property type="entry name" value="Aminoacid_DH-like_N_sf"/>
</dbReference>
<dbReference type="GO" id="GO:0005829">
    <property type="term" value="C:cytosol"/>
    <property type="evidence" value="ECO:0007669"/>
    <property type="project" value="TreeGrafter"/>
</dbReference>
<dbReference type="Gene3D" id="3.40.50.720">
    <property type="entry name" value="NAD(P)-binding Rossmann-like Domain"/>
    <property type="match status" value="1"/>
</dbReference>
<evidence type="ECO:0000256" key="4">
    <source>
        <dbReference type="ARBA" id="ARBA00049442"/>
    </source>
</evidence>
<reference evidence="7 8" key="1">
    <citation type="submission" date="2018-09" db="EMBL/GenBank/DDBJ databases">
        <title>Characterization of the phylogenetic diversity of five novel species belonging to the genus Bifidobacterium.</title>
        <authorList>
            <person name="Lugli G.A."/>
            <person name="Duranti S."/>
            <person name="Milani C."/>
        </authorList>
    </citation>
    <scope>NUCLEOTIDE SEQUENCE [LARGE SCALE GENOMIC DNA]</scope>
    <source>
        <strain evidence="7 8">2036B</strain>
    </source>
</reference>
<comment type="catalytic activity">
    <reaction evidence="4">
        <text>shikimate + NADP(+) = 3-dehydroshikimate + NADPH + H(+)</text>
        <dbReference type="Rhea" id="RHEA:17737"/>
        <dbReference type="ChEBI" id="CHEBI:15378"/>
        <dbReference type="ChEBI" id="CHEBI:16630"/>
        <dbReference type="ChEBI" id="CHEBI:36208"/>
        <dbReference type="ChEBI" id="CHEBI:57783"/>
        <dbReference type="ChEBI" id="CHEBI:58349"/>
        <dbReference type="EC" id="1.1.1.25"/>
    </reaction>
</comment>
<evidence type="ECO:0000313" key="7">
    <source>
        <dbReference type="EMBL" id="RSX56017.1"/>
    </source>
</evidence>
<dbReference type="Gene3D" id="3.40.50.10860">
    <property type="entry name" value="Leucine Dehydrogenase, chain A, domain 1"/>
    <property type="match status" value="1"/>
</dbReference>
<dbReference type="EC" id="1.1.1.25" evidence="2"/>
<keyword evidence="3" id="KW-0028">Amino-acid biosynthesis</keyword>
<dbReference type="EMBL" id="QXGM01000001">
    <property type="protein sequence ID" value="RSX56017.1"/>
    <property type="molecule type" value="Genomic_DNA"/>
</dbReference>
<dbReference type="PANTHER" id="PTHR21089">
    <property type="entry name" value="SHIKIMATE DEHYDROGENASE"/>
    <property type="match status" value="1"/>
</dbReference>
<dbReference type="GO" id="GO:0004764">
    <property type="term" value="F:shikimate 3-dehydrogenase (NADP+) activity"/>
    <property type="evidence" value="ECO:0007669"/>
    <property type="project" value="UniProtKB-EC"/>
</dbReference>
<keyword evidence="3" id="KW-0057">Aromatic amino acid biosynthesis</keyword>
<gene>
    <name evidence="7" type="ORF">D2E26_0580</name>
</gene>
<dbReference type="UniPathway" id="UPA00053">
    <property type="reaction ID" value="UER00087"/>
</dbReference>
<dbReference type="Proteomes" id="UP000287609">
    <property type="component" value="Unassembled WGS sequence"/>
</dbReference>
<evidence type="ECO:0000313" key="8">
    <source>
        <dbReference type="Proteomes" id="UP000287609"/>
    </source>
</evidence>
<dbReference type="SUPFAM" id="SSF51735">
    <property type="entry name" value="NAD(P)-binding Rossmann-fold domains"/>
    <property type="match status" value="1"/>
</dbReference>
<dbReference type="OrthoDB" id="9776868at2"/>
<evidence type="ECO:0000259" key="6">
    <source>
        <dbReference type="Pfam" id="PF08501"/>
    </source>
</evidence>
<dbReference type="PANTHER" id="PTHR21089:SF1">
    <property type="entry name" value="BIFUNCTIONAL 3-DEHYDROQUINATE DEHYDRATASE_SHIKIMATE DEHYDROGENASE, CHLOROPLASTIC"/>
    <property type="match status" value="1"/>
</dbReference>
<feature type="domain" description="Shikimate dehydrogenase substrate binding N-terminal" evidence="6">
    <location>
        <begin position="8"/>
        <end position="89"/>
    </location>
</feature>
<comment type="caution">
    <text evidence="7">The sequence shown here is derived from an EMBL/GenBank/DDBJ whole genome shotgun (WGS) entry which is preliminary data.</text>
</comment>
<evidence type="ECO:0000256" key="3">
    <source>
        <dbReference type="ARBA" id="ARBA00023141"/>
    </source>
</evidence>
<dbReference type="RefSeq" id="WP_125963174.1">
    <property type="nucleotide sequence ID" value="NZ_QXGM01000001.1"/>
</dbReference>
<dbReference type="InterPro" id="IPR036291">
    <property type="entry name" value="NAD(P)-bd_dom_sf"/>
</dbReference>
<accession>A0A430FT66</accession>
<dbReference type="Pfam" id="PF01488">
    <property type="entry name" value="Shikimate_DH"/>
    <property type="match status" value="1"/>
</dbReference>
<evidence type="ECO:0000256" key="1">
    <source>
        <dbReference type="ARBA" id="ARBA00004871"/>
    </source>
</evidence>
<dbReference type="AlphaFoldDB" id="A0A430FT66"/>
<keyword evidence="8" id="KW-1185">Reference proteome</keyword>
<dbReference type="InterPro" id="IPR013708">
    <property type="entry name" value="Shikimate_DH-bd_N"/>
</dbReference>
<evidence type="ECO:0000256" key="2">
    <source>
        <dbReference type="ARBA" id="ARBA00012962"/>
    </source>
</evidence>
<feature type="domain" description="Quinate/shikimate 5-dehydrogenase/glutamyl-tRNA reductase" evidence="5">
    <location>
        <begin position="129"/>
        <end position="247"/>
    </location>
</feature>
<dbReference type="InterPro" id="IPR006151">
    <property type="entry name" value="Shikm_DH/Glu-tRNA_Rdtase"/>
</dbReference>
<protein>
    <recommendedName>
        <fullName evidence="2">shikimate dehydrogenase (NADP(+))</fullName>
        <ecNumber evidence="2">1.1.1.25</ecNumber>
    </recommendedName>
</protein>
<name>A0A430FT66_9BIFI</name>
<dbReference type="InterPro" id="IPR022893">
    <property type="entry name" value="Shikimate_DH_fam"/>
</dbReference>
<organism evidence="7 8">
    <name type="scientific">Bifidobacterium dolichotidis</name>
    <dbReference type="NCBI Taxonomy" id="2306976"/>
    <lineage>
        <taxon>Bacteria</taxon>
        <taxon>Bacillati</taxon>
        <taxon>Actinomycetota</taxon>
        <taxon>Actinomycetes</taxon>
        <taxon>Bifidobacteriales</taxon>
        <taxon>Bifidobacteriaceae</taxon>
        <taxon>Bifidobacterium</taxon>
    </lineage>
</organism>